<accession>A0A2A6CJ67</accession>
<dbReference type="GO" id="GO:1990949">
    <property type="term" value="P:metaphase/anaphase transition of meiosis I"/>
    <property type="evidence" value="ECO:0007669"/>
    <property type="project" value="EnsemblMetazoa"/>
</dbReference>
<keyword evidence="10" id="KW-1185">Reference proteome</keyword>
<dbReference type="GO" id="GO:0040038">
    <property type="term" value="P:polar body extrusion after meiotic divisions"/>
    <property type="evidence" value="ECO:0007669"/>
    <property type="project" value="EnsemblMetazoa"/>
</dbReference>
<dbReference type="PANTHER" id="PTHR19918:SF8">
    <property type="entry name" value="FI02843P"/>
    <property type="match status" value="1"/>
</dbReference>
<dbReference type="SMART" id="SM00320">
    <property type="entry name" value="WD40"/>
    <property type="match status" value="6"/>
</dbReference>
<dbReference type="InterPro" id="IPR001680">
    <property type="entry name" value="WD40_rpt"/>
</dbReference>
<keyword evidence="2" id="KW-0853">WD repeat</keyword>
<dbReference type="Pfam" id="PF24807">
    <property type="entry name" value="WD40_CDC20-Fz"/>
    <property type="match status" value="1"/>
</dbReference>
<dbReference type="PANTHER" id="PTHR19918">
    <property type="entry name" value="CELL DIVISION CYCLE 20 CDC20 FIZZY -RELATED"/>
    <property type="match status" value="1"/>
</dbReference>
<evidence type="ECO:0000256" key="5">
    <source>
        <dbReference type="ARBA" id="ARBA00022776"/>
    </source>
</evidence>
<keyword evidence="4" id="KW-0677">Repeat</keyword>
<keyword evidence="3" id="KW-0132">Cell division</keyword>
<evidence type="ECO:0000313" key="9">
    <source>
        <dbReference type="EnsemblMetazoa" id="PPA39917.1"/>
    </source>
</evidence>
<evidence type="ECO:0000256" key="2">
    <source>
        <dbReference type="ARBA" id="ARBA00022574"/>
    </source>
</evidence>
<feature type="region of interest" description="Disordered" evidence="7">
    <location>
        <begin position="78"/>
        <end position="104"/>
    </location>
</feature>
<feature type="domain" description="CDC20/Fizzy WD40" evidence="8">
    <location>
        <begin position="216"/>
        <end position="520"/>
    </location>
</feature>
<evidence type="ECO:0000313" key="10">
    <source>
        <dbReference type="Proteomes" id="UP000005239"/>
    </source>
</evidence>
<reference evidence="9" key="2">
    <citation type="submission" date="2022-06" db="UniProtKB">
        <authorList>
            <consortium name="EnsemblMetazoa"/>
        </authorList>
    </citation>
    <scope>IDENTIFICATION</scope>
    <source>
        <strain evidence="9">PS312</strain>
    </source>
</reference>
<dbReference type="InterPro" id="IPR015943">
    <property type="entry name" value="WD40/YVTN_repeat-like_dom_sf"/>
</dbReference>
<comment type="similarity">
    <text evidence="1">Belongs to the WD repeat CDC20/Fizzy family.</text>
</comment>
<accession>A0A8R1UTI2</accession>
<dbReference type="GO" id="GO:1905786">
    <property type="term" value="P:positive regulation of anaphase-promoting complex-dependent catabolic process"/>
    <property type="evidence" value="ECO:0000318"/>
    <property type="project" value="GO_Central"/>
</dbReference>
<dbReference type="InterPro" id="IPR033010">
    <property type="entry name" value="Cdc20/Fizzy"/>
</dbReference>
<feature type="compositionally biased region" description="Polar residues" evidence="7">
    <location>
        <begin position="85"/>
        <end position="95"/>
    </location>
</feature>
<evidence type="ECO:0000256" key="3">
    <source>
        <dbReference type="ARBA" id="ARBA00022618"/>
    </source>
</evidence>
<reference evidence="10" key="1">
    <citation type="journal article" date="2008" name="Nat. Genet.">
        <title>The Pristionchus pacificus genome provides a unique perspective on nematode lifestyle and parasitism.</title>
        <authorList>
            <person name="Dieterich C."/>
            <person name="Clifton S.W."/>
            <person name="Schuster L.N."/>
            <person name="Chinwalla A."/>
            <person name="Delehaunty K."/>
            <person name="Dinkelacker I."/>
            <person name="Fulton L."/>
            <person name="Fulton R."/>
            <person name="Godfrey J."/>
            <person name="Minx P."/>
            <person name="Mitreva M."/>
            <person name="Roeseler W."/>
            <person name="Tian H."/>
            <person name="Witte H."/>
            <person name="Yang S.P."/>
            <person name="Wilson R.K."/>
            <person name="Sommer R.J."/>
        </authorList>
    </citation>
    <scope>NUCLEOTIDE SEQUENCE [LARGE SCALE GENOMIC DNA]</scope>
    <source>
        <strain evidence="10">PS312</strain>
    </source>
</reference>
<feature type="compositionally biased region" description="Polar residues" evidence="7">
    <location>
        <begin position="125"/>
        <end position="140"/>
    </location>
</feature>
<dbReference type="Proteomes" id="UP000005239">
    <property type="component" value="Unassembled WGS sequence"/>
</dbReference>
<dbReference type="EnsemblMetazoa" id="PPA39917.1">
    <property type="protein sequence ID" value="PPA39917.1"/>
    <property type="gene ID" value="WBGene00278286"/>
</dbReference>
<protein>
    <submittedName>
        <fullName evidence="9">Fzy-1</fullName>
    </submittedName>
</protein>
<dbReference type="GO" id="GO:0010997">
    <property type="term" value="F:anaphase-promoting complex binding"/>
    <property type="evidence" value="ECO:0000318"/>
    <property type="project" value="GO_Central"/>
</dbReference>
<dbReference type="OrthoDB" id="10263272at2759"/>
<dbReference type="PROSITE" id="PS00678">
    <property type="entry name" value="WD_REPEATS_1"/>
    <property type="match status" value="1"/>
</dbReference>
<dbReference type="GO" id="GO:0031145">
    <property type="term" value="P:anaphase-promoting complex-dependent catabolic process"/>
    <property type="evidence" value="ECO:0000318"/>
    <property type="project" value="GO_Central"/>
</dbReference>
<name>A0A2A6CJ67_PRIPA</name>
<dbReference type="InterPro" id="IPR019775">
    <property type="entry name" value="WD40_repeat_CS"/>
</dbReference>
<dbReference type="GO" id="GO:1990757">
    <property type="term" value="F:ubiquitin ligase activator activity"/>
    <property type="evidence" value="ECO:0000318"/>
    <property type="project" value="GO_Central"/>
</dbReference>
<dbReference type="InterPro" id="IPR011047">
    <property type="entry name" value="Quinoprotein_ADH-like_sf"/>
</dbReference>
<dbReference type="InterPro" id="IPR056150">
    <property type="entry name" value="WD40_CDC20-Fz"/>
</dbReference>
<feature type="region of interest" description="Disordered" evidence="7">
    <location>
        <begin position="125"/>
        <end position="147"/>
    </location>
</feature>
<evidence type="ECO:0000259" key="8">
    <source>
        <dbReference type="Pfam" id="PF24807"/>
    </source>
</evidence>
<evidence type="ECO:0000256" key="7">
    <source>
        <dbReference type="SAM" id="MobiDB-lite"/>
    </source>
</evidence>
<evidence type="ECO:0000256" key="6">
    <source>
        <dbReference type="ARBA" id="ARBA00023306"/>
    </source>
</evidence>
<dbReference type="Gene3D" id="2.130.10.10">
    <property type="entry name" value="YVTN repeat-like/Quinoprotein amine dehydrogenase"/>
    <property type="match status" value="1"/>
</dbReference>
<dbReference type="GO" id="GO:0008356">
    <property type="term" value="P:asymmetric cell division"/>
    <property type="evidence" value="ECO:0007669"/>
    <property type="project" value="EnsemblMetazoa"/>
</dbReference>
<gene>
    <name evidence="9" type="primary">WBGene00278286</name>
</gene>
<proteinExistence type="inferred from homology"/>
<dbReference type="AlphaFoldDB" id="A0A2A6CJ67"/>
<keyword evidence="6" id="KW-0131">Cell cycle</keyword>
<sequence>MKQLSYFRVPVMSQVIKSAPSSPLGKITRKIGDLSLVKTPGSASRRGNVSLFCGKTPNQSFNHSSLFVVGGAKGGRGLTKRDLTPSRNHNRTFNGTTGGGDRFIPNRCQTQFEFANYMFTSQPEDSTFNTSLSAPNSPQKNPEKEGMKQMMRAKSSSDMTTFNDDSRIFVYKKNMAPPPPTGHLNQPKVLYSTSAHPTSSVRRTARHIPSAPERILDAPSFIDDYYTNVLDWSSSGLVAVGLGFDLYLWNAESGDITHLIALDEENEGNMVTAVKWDSDGKYIALGTSDGTVRLFDPERCSDPTTARELRKMTIDRSCRTGVLAWRHHVVSAGHRSGQILHHDVRVARHNIGMFSGHRQEVCGMKWSPDLKYLASGGGDNVVNVWNVNQMTTTHPTPELVLTDHISTVRAIQWCPWKTSTLATGGGMQDQTLKLWDVNGGKMMKSVDTGSQVADIIFNSDYKEVMTAHGNPNYEIKIWKYPSFSEVASLGGHTARILSLAQSPCGQFVMSAAADESLRIWQCFKIDKSTAKLAQRKTMGSSIR</sequence>
<dbReference type="SUPFAM" id="SSF50998">
    <property type="entry name" value="Quinoprotein alcohol dehydrogenase-like"/>
    <property type="match status" value="1"/>
</dbReference>
<dbReference type="GO" id="GO:0005680">
    <property type="term" value="C:anaphase-promoting complex"/>
    <property type="evidence" value="ECO:0000318"/>
    <property type="project" value="GO_Central"/>
</dbReference>
<dbReference type="PROSITE" id="PS50082">
    <property type="entry name" value="WD_REPEATS_2"/>
    <property type="match status" value="3"/>
</dbReference>
<evidence type="ECO:0000256" key="4">
    <source>
        <dbReference type="ARBA" id="ARBA00022737"/>
    </source>
</evidence>
<organism evidence="9 10">
    <name type="scientific">Pristionchus pacificus</name>
    <name type="common">Parasitic nematode worm</name>
    <dbReference type="NCBI Taxonomy" id="54126"/>
    <lineage>
        <taxon>Eukaryota</taxon>
        <taxon>Metazoa</taxon>
        <taxon>Ecdysozoa</taxon>
        <taxon>Nematoda</taxon>
        <taxon>Chromadorea</taxon>
        <taxon>Rhabditida</taxon>
        <taxon>Rhabditina</taxon>
        <taxon>Diplogasteromorpha</taxon>
        <taxon>Diplogasteroidea</taxon>
        <taxon>Neodiplogasteridae</taxon>
        <taxon>Pristionchus</taxon>
    </lineage>
</organism>
<dbReference type="PROSITE" id="PS50294">
    <property type="entry name" value="WD_REPEATS_REGION"/>
    <property type="match status" value="2"/>
</dbReference>
<dbReference type="GO" id="GO:0009949">
    <property type="term" value="P:polarity specification of anterior/posterior axis"/>
    <property type="evidence" value="ECO:0007669"/>
    <property type="project" value="EnsemblMetazoa"/>
</dbReference>
<evidence type="ECO:0000256" key="1">
    <source>
        <dbReference type="ARBA" id="ARBA00006445"/>
    </source>
</evidence>
<dbReference type="GO" id="GO:0000793">
    <property type="term" value="C:condensed chromosome"/>
    <property type="evidence" value="ECO:0007669"/>
    <property type="project" value="EnsemblMetazoa"/>
</dbReference>
<keyword evidence="5" id="KW-0498">Mitosis</keyword>
<dbReference type="GO" id="GO:0005737">
    <property type="term" value="C:cytoplasm"/>
    <property type="evidence" value="ECO:0007669"/>
    <property type="project" value="EnsemblMetazoa"/>
</dbReference>